<keyword evidence="6 7" id="KW-0472">Membrane</keyword>
<dbReference type="AlphaFoldDB" id="A0A385TGR7"/>
<dbReference type="Proteomes" id="UP000266552">
    <property type="component" value="Chromosome"/>
</dbReference>
<sequence length="588" mass="67603">MFRRLAAIPWNSIRVKLVLGLLGVAVPLMSLLIYMSHYSVNVIHNQVAVSNKNLISIQMGQIDSQLSEIERHLVNLAGSEVGVLKMKDTVVENDYMMAKSEVFRKLTSDLAVYPYVDGFFVYSLHHQEFVEAFKGANGLFTYASLIEMREKLREKIRQEGRSFIFNPEWQLQEIQGSYYAVQILRDGNLCLGAWVSLKTLMSPLSVLDTGDTGAMLFVDEYGKPLYATQALQDASLDFTKGFQNYYISGENKNYLVVGETSKKINLSMAAVIPDKLMLQNMPYLKKMVGWFSAFALLLLPISLWFLRKVLLLPLQKMVQLMRRIGEGNFNLRMENAPSTTEEFQLVYATFDQMISRIEELKIHVYEEQLNKQRSELKQLQLQINPHFFMNSLNILYHLAQAKQYGLIQEMTLCLVHYFRYMFQSNNQPLVMLRDELKHIQNYLHIQELRLPGQFKSELHVPDYLLDTPVPPLMLQTFVENTIKHAVRAEGTTLLVIEAVLDDLAEEPMVCFTIRDTGKGFPDEVLEEIRLGKSWLGGKEHIGLWNVHERLRLQYGDRAVIDCYNDDPQGAVVELIIPLRPDLDGKELS</sequence>
<dbReference type="InterPro" id="IPR010559">
    <property type="entry name" value="Sig_transdc_His_kin_internal"/>
</dbReference>
<evidence type="ECO:0000259" key="8">
    <source>
        <dbReference type="PROSITE" id="PS50885"/>
    </source>
</evidence>
<gene>
    <name evidence="9" type="ORF">D5F53_05790</name>
</gene>
<dbReference type="SMART" id="SM00304">
    <property type="entry name" value="HAMP"/>
    <property type="match status" value="1"/>
</dbReference>
<evidence type="ECO:0000256" key="5">
    <source>
        <dbReference type="ARBA" id="ARBA00022777"/>
    </source>
</evidence>
<protein>
    <submittedName>
        <fullName evidence="9">HAMP domain-containing protein</fullName>
    </submittedName>
</protein>
<dbReference type="Pfam" id="PF06580">
    <property type="entry name" value="His_kinase"/>
    <property type="match status" value="1"/>
</dbReference>
<keyword evidence="4" id="KW-0808">Transferase</keyword>
<feature type="transmembrane region" description="Helical" evidence="7">
    <location>
        <begin position="12"/>
        <end position="35"/>
    </location>
</feature>
<dbReference type="SUPFAM" id="SSF158472">
    <property type="entry name" value="HAMP domain-like"/>
    <property type="match status" value="1"/>
</dbReference>
<dbReference type="PANTHER" id="PTHR34220">
    <property type="entry name" value="SENSOR HISTIDINE KINASE YPDA"/>
    <property type="match status" value="1"/>
</dbReference>
<evidence type="ECO:0000256" key="7">
    <source>
        <dbReference type="SAM" id="Phobius"/>
    </source>
</evidence>
<dbReference type="PROSITE" id="PS50885">
    <property type="entry name" value="HAMP"/>
    <property type="match status" value="1"/>
</dbReference>
<proteinExistence type="predicted"/>
<evidence type="ECO:0000256" key="4">
    <source>
        <dbReference type="ARBA" id="ARBA00022679"/>
    </source>
</evidence>
<dbReference type="CDD" id="cd06225">
    <property type="entry name" value="HAMP"/>
    <property type="match status" value="1"/>
</dbReference>
<reference evidence="9 10" key="1">
    <citation type="submission" date="2018-09" db="EMBL/GenBank/DDBJ databases">
        <title>Genome Sequence of Paenibacillus lautus Strain E7593-69, Azo Dye-Degrading Bacteria, Isolated from Commercial Tattoo Inks.</title>
        <authorList>
            <person name="Nho S.W."/>
            <person name="Kim S.-J."/>
            <person name="Kweon O."/>
            <person name="Cerniglia C.E."/>
        </authorList>
    </citation>
    <scope>NUCLEOTIDE SEQUENCE [LARGE SCALE GENOMIC DNA]</scope>
    <source>
        <strain evidence="9 10">E7593-69</strain>
    </source>
</reference>
<evidence type="ECO:0000313" key="9">
    <source>
        <dbReference type="EMBL" id="AYB42823.1"/>
    </source>
</evidence>
<dbReference type="InterPro" id="IPR036890">
    <property type="entry name" value="HATPase_C_sf"/>
</dbReference>
<keyword evidence="2" id="KW-1003">Cell membrane</keyword>
<dbReference type="SUPFAM" id="SSF55874">
    <property type="entry name" value="ATPase domain of HSP90 chaperone/DNA topoisomerase II/histidine kinase"/>
    <property type="match status" value="1"/>
</dbReference>
<dbReference type="GO" id="GO:0005886">
    <property type="term" value="C:plasma membrane"/>
    <property type="evidence" value="ECO:0007669"/>
    <property type="project" value="UniProtKB-SubCell"/>
</dbReference>
<evidence type="ECO:0000256" key="2">
    <source>
        <dbReference type="ARBA" id="ARBA00022475"/>
    </source>
</evidence>
<dbReference type="GO" id="GO:0000155">
    <property type="term" value="F:phosphorelay sensor kinase activity"/>
    <property type="evidence" value="ECO:0007669"/>
    <property type="project" value="InterPro"/>
</dbReference>
<dbReference type="InterPro" id="IPR003660">
    <property type="entry name" value="HAMP_dom"/>
</dbReference>
<dbReference type="RefSeq" id="WP_119846887.1">
    <property type="nucleotide sequence ID" value="NZ_CP032412.1"/>
</dbReference>
<dbReference type="Gene3D" id="6.10.340.10">
    <property type="match status" value="1"/>
</dbReference>
<feature type="transmembrane region" description="Helical" evidence="7">
    <location>
        <begin position="287"/>
        <end position="306"/>
    </location>
</feature>
<keyword evidence="3" id="KW-0597">Phosphoprotein</keyword>
<accession>A0A385TGR7</accession>
<keyword evidence="10" id="KW-1185">Reference proteome</keyword>
<dbReference type="PANTHER" id="PTHR34220:SF7">
    <property type="entry name" value="SENSOR HISTIDINE KINASE YPDA"/>
    <property type="match status" value="1"/>
</dbReference>
<evidence type="ECO:0000256" key="1">
    <source>
        <dbReference type="ARBA" id="ARBA00004651"/>
    </source>
</evidence>
<dbReference type="InterPro" id="IPR050640">
    <property type="entry name" value="Bact_2-comp_sensor_kinase"/>
</dbReference>
<dbReference type="EMBL" id="CP032412">
    <property type="protein sequence ID" value="AYB42823.1"/>
    <property type="molecule type" value="Genomic_DNA"/>
</dbReference>
<evidence type="ECO:0000313" key="10">
    <source>
        <dbReference type="Proteomes" id="UP000266552"/>
    </source>
</evidence>
<dbReference type="InterPro" id="IPR003594">
    <property type="entry name" value="HATPase_dom"/>
</dbReference>
<evidence type="ECO:0000256" key="3">
    <source>
        <dbReference type="ARBA" id="ARBA00022553"/>
    </source>
</evidence>
<evidence type="ECO:0000256" key="6">
    <source>
        <dbReference type="ARBA" id="ARBA00023136"/>
    </source>
</evidence>
<comment type="subcellular location">
    <subcellularLocation>
        <location evidence="1">Cell membrane</location>
        <topology evidence="1">Multi-pass membrane protein</topology>
    </subcellularLocation>
</comment>
<keyword evidence="7" id="KW-1133">Transmembrane helix</keyword>
<name>A0A385TGR7_PAELA</name>
<dbReference type="KEGG" id="plw:D5F53_05790"/>
<dbReference type="Gene3D" id="3.30.565.10">
    <property type="entry name" value="Histidine kinase-like ATPase, C-terminal domain"/>
    <property type="match status" value="1"/>
</dbReference>
<keyword evidence="7" id="KW-0812">Transmembrane</keyword>
<dbReference type="Pfam" id="PF00672">
    <property type="entry name" value="HAMP"/>
    <property type="match status" value="1"/>
</dbReference>
<dbReference type="Pfam" id="PF02518">
    <property type="entry name" value="HATPase_c"/>
    <property type="match status" value="1"/>
</dbReference>
<organism evidence="9 10">
    <name type="scientific">Paenibacillus lautus</name>
    <name type="common">Bacillus lautus</name>
    <dbReference type="NCBI Taxonomy" id="1401"/>
    <lineage>
        <taxon>Bacteria</taxon>
        <taxon>Bacillati</taxon>
        <taxon>Bacillota</taxon>
        <taxon>Bacilli</taxon>
        <taxon>Bacillales</taxon>
        <taxon>Paenibacillaceae</taxon>
        <taxon>Paenibacillus</taxon>
    </lineage>
</organism>
<feature type="domain" description="HAMP" evidence="8">
    <location>
        <begin position="308"/>
        <end position="362"/>
    </location>
</feature>
<keyword evidence="5" id="KW-0418">Kinase</keyword>